<dbReference type="SUPFAM" id="SSF56752">
    <property type="entry name" value="D-aminoacid aminotransferase-like PLP-dependent enzymes"/>
    <property type="match status" value="1"/>
</dbReference>
<gene>
    <name evidence="2" type="ORF">GUK36_39190</name>
</gene>
<evidence type="ECO:0000313" key="3">
    <source>
        <dbReference type="Proteomes" id="UP000471409"/>
    </source>
</evidence>
<dbReference type="AlphaFoldDB" id="A0A6P0DT03"/>
<organism evidence="2 3">
    <name type="scientific">Rhizobium leguminosarum</name>
    <dbReference type="NCBI Taxonomy" id="384"/>
    <lineage>
        <taxon>Bacteria</taxon>
        <taxon>Pseudomonadati</taxon>
        <taxon>Pseudomonadota</taxon>
        <taxon>Alphaproteobacteria</taxon>
        <taxon>Hyphomicrobiales</taxon>
        <taxon>Rhizobiaceae</taxon>
        <taxon>Rhizobium/Agrobacterium group</taxon>
        <taxon>Rhizobium</taxon>
    </lineage>
</organism>
<protein>
    <recommendedName>
        <fullName evidence="1">Probable branched-chain-amino-acid aminotransferase</fullName>
    </recommendedName>
</protein>
<sequence>MTADFSKGAAFSDGKFVPAGEAAISVLDWGFTRSDVTYDVVHVRDGAFFRLQDHLDRFERSLQGLRLSPPYS</sequence>
<reference evidence="2 3" key="1">
    <citation type="submission" date="2020-01" db="EMBL/GenBank/DDBJ databases">
        <title>Rhizobium genotypes associated with high levels of biological nitrogen fixation by grain legumes in a temperate-maritime cropping system.</title>
        <authorList>
            <person name="Maluk M."/>
            <person name="Francesc Ferrando Molina F."/>
            <person name="Lopez Del Egido L."/>
            <person name="Lafos M."/>
            <person name="Langarica-Fuentes A."/>
            <person name="Gebre Yohannes G."/>
            <person name="Young M.W."/>
            <person name="Martin P."/>
            <person name="Gantlett R."/>
            <person name="Kenicer G."/>
            <person name="Hawes C."/>
            <person name="Begg G.S."/>
            <person name="Quilliam R.S."/>
            <person name="Squire G.R."/>
            <person name="Poole P.S."/>
            <person name="Young P.W."/>
            <person name="Iannetta P.M."/>
            <person name="James E.K."/>
        </authorList>
    </citation>
    <scope>NUCLEOTIDE SEQUENCE [LARGE SCALE GENOMIC DNA]</scope>
    <source>
        <strain evidence="2 3">JHI944</strain>
    </source>
</reference>
<evidence type="ECO:0000256" key="1">
    <source>
        <dbReference type="ARBA" id="ARBA00014472"/>
    </source>
</evidence>
<feature type="non-terminal residue" evidence="2">
    <location>
        <position position="72"/>
    </location>
</feature>
<keyword evidence="2" id="KW-0032">Aminotransferase</keyword>
<comment type="caution">
    <text evidence="2">The sequence shown here is derived from an EMBL/GenBank/DDBJ whole genome shotgun (WGS) entry which is preliminary data.</text>
</comment>
<dbReference type="Proteomes" id="UP000471409">
    <property type="component" value="Unassembled WGS sequence"/>
</dbReference>
<dbReference type="EMBL" id="WXXP01000370">
    <property type="protein sequence ID" value="NEK55262.1"/>
    <property type="molecule type" value="Genomic_DNA"/>
</dbReference>
<evidence type="ECO:0000313" key="2">
    <source>
        <dbReference type="EMBL" id="NEK55262.1"/>
    </source>
</evidence>
<dbReference type="InterPro" id="IPR036038">
    <property type="entry name" value="Aminotransferase-like"/>
</dbReference>
<dbReference type="Gene3D" id="3.30.470.10">
    <property type="match status" value="1"/>
</dbReference>
<accession>A0A6P0DT03</accession>
<dbReference type="InterPro" id="IPR043131">
    <property type="entry name" value="BCAT-like_N"/>
</dbReference>
<dbReference type="GO" id="GO:0008483">
    <property type="term" value="F:transaminase activity"/>
    <property type="evidence" value="ECO:0007669"/>
    <property type="project" value="UniProtKB-KW"/>
</dbReference>
<keyword evidence="2" id="KW-0808">Transferase</keyword>
<proteinExistence type="predicted"/>
<name>A0A6P0DT03_RHILE</name>